<organism evidence="2 3">
    <name type="scientific">Methanothrix soehngenii (strain ATCC 5969 / DSM 3671 / JCM 10134 / NBRC 103675 / OCM 69 / GP-6)</name>
    <name type="common">Methanosaeta concilii</name>
    <dbReference type="NCBI Taxonomy" id="990316"/>
    <lineage>
        <taxon>Archaea</taxon>
        <taxon>Methanobacteriati</taxon>
        <taxon>Methanobacteriota</taxon>
        <taxon>Stenosarchaea group</taxon>
        <taxon>Methanomicrobia</taxon>
        <taxon>Methanotrichales</taxon>
        <taxon>Methanotrichaceae</taxon>
        <taxon>Methanothrix</taxon>
    </lineage>
</organism>
<dbReference type="Proteomes" id="UP000007807">
    <property type="component" value="Chromosome"/>
</dbReference>
<dbReference type="KEGG" id="mcj:MCON_3518"/>
<protein>
    <submittedName>
        <fullName evidence="2">Transposase domain protein</fullName>
    </submittedName>
</protein>
<name>F4BWC5_METSG</name>
<keyword evidence="3" id="KW-1185">Reference proteome</keyword>
<evidence type="ECO:0000313" key="2">
    <source>
        <dbReference type="EMBL" id="AEB69735.1"/>
    </source>
</evidence>
<proteinExistence type="predicted"/>
<dbReference type="InterPro" id="IPR002611">
    <property type="entry name" value="IstB_ATP-bd"/>
</dbReference>
<dbReference type="STRING" id="990316.MCON_3518"/>
<feature type="domain" description="IstB-like ATP-binding" evidence="1">
    <location>
        <begin position="13"/>
        <end position="97"/>
    </location>
</feature>
<dbReference type="EMBL" id="CP002565">
    <property type="protein sequence ID" value="AEB69735.1"/>
    <property type="molecule type" value="Genomic_DNA"/>
</dbReference>
<dbReference type="AlphaFoldDB" id="F4BWC5"/>
<evidence type="ECO:0000259" key="1">
    <source>
        <dbReference type="Pfam" id="PF01695"/>
    </source>
</evidence>
<reference evidence="2 3" key="1">
    <citation type="journal article" date="2011" name="J. Bacteriol.">
        <title>Complete genome sequence of Methanosaeta concilii, a specialist in aceticlastic methanogenesis.</title>
        <authorList>
            <person name="Barber R.D."/>
            <person name="Zhang L."/>
            <person name="Harnack M."/>
            <person name="Olson M.V."/>
            <person name="Kaul R."/>
            <person name="Ingram-Smith C."/>
            <person name="Smith K.S."/>
        </authorList>
    </citation>
    <scope>NUCLEOTIDE SEQUENCE [LARGE SCALE GENOMIC DNA]</scope>
    <source>
        <strain evidence="3">ATCC 5969 / DSM 3671 / JCM 10134 / NBRC 103675 / OCM 69 / GP-6</strain>
    </source>
</reference>
<accession>F4BWC5</accession>
<sequence>MTNFEYERLHHNLKLLKLGTFESVLDNYLEIAAKEKKSTIEILDYLVDRELRSKESRSLALRTRKAGFPMEKRLDDFDFEFQPSLDKSVINEIASLKLSIMQRTWSC</sequence>
<evidence type="ECO:0000313" key="3">
    <source>
        <dbReference type="Proteomes" id="UP000007807"/>
    </source>
</evidence>
<dbReference type="HOGENOM" id="CLU_062999_5_5_2"/>
<dbReference type="Pfam" id="PF01695">
    <property type="entry name" value="IstB_IS21"/>
    <property type="match status" value="1"/>
</dbReference>
<gene>
    <name evidence="2" type="ordered locus">MCON_3518</name>
</gene>
<dbReference type="GO" id="GO:0005524">
    <property type="term" value="F:ATP binding"/>
    <property type="evidence" value="ECO:0007669"/>
    <property type="project" value="InterPro"/>
</dbReference>
<dbReference type="InParanoid" id="F4BWC5"/>